<dbReference type="InterPro" id="IPR036628">
    <property type="entry name" value="Clp_N_dom_sf"/>
</dbReference>
<sequence>MDDTSAGRPAVRLDDLIDTVHHRSPTPDPLDRLGQAVLVADDLGEAADHLVGHFVDQARRTGASWTEIGRAMGVTKQAAQKRFVPRAGEEDLAGGLYARFTPRAQNTVLAAQQAALRLQAAEVTSRHLLLGLLTEPQAIAGEALRRLGGGDLDRVRETAEAGAGPAVEDPPPNPPFSSGARKVLDLTRREALRLGHNYIGTEHLLLGILADPGDGAATVLAGFGVEHAATEAFVHEALAAVTAARRPT</sequence>
<comment type="caution">
    <text evidence="4">The sequence shown here is derived from an EMBL/GenBank/DDBJ whole genome shotgun (WGS) entry which is preliminary data.</text>
</comment>
<dbReference type="EMBL" id="JBHTMB010000089">
    <property type="protein sequence ID" value="MFD1233910.1"/>
    <property type="molecule type" value="Genomic_DNA"/>
</dbReference>
<dbReference type="InterPro" id="IPR044217">
    <property type="entry name" value="CLPT1/2"/>
</dbReference>
<dbReference type="SUPFAM" id="SSF81923">
    <property type="entry name" value="Double Clp-N motif"/>
    <property type="match status" value="1"/>
</dbReference>
<keyword evidence="4" id="KW-0378">Hydrolase</keyword>
<dbReference type="PROSITE" id="PS51903">
    <property type="entry name" value="CLP_R"/>
    <property type="match status" value="1"/>
</dbReference>
<name>A0ABW3VH02_9PSEU</name>
<dbReference type="Gene3D" id="1.10.1780.10">
    <property type="entry name" value="Clp, N-terminal domain"/>
    <property type="match status" value="1"/>
</dbReference>
<evidence type="ECO:0000313" key="4">
    <source>
        <dbReference type="EMBL" id="MFD1233910.1"/>
    </source>
</evidence>
<keyword evidence="5" id="KW-1185">Reference proteome</keyword>
<gene>
    <name evidence="4" type="ORF">ACFQ34_11500</name>
</gene>
<dbReference type="InterPro" id="IPR004176">
    <property type="entry name" value="Clp_R_N"/>
</dbReference>
<dbReference type="GO" id="GO:0008233">
    <property type="term" value="F:peptidase activity"/>
    <property type="evidence" value="ECO:0007669"/>
    <property type="project" value="UniProtKB-KW"/>
</dbReference>
<evidence type="ECO:0000256" key="2">
    <source>
        <dbReference type="SAM" id="MobiDB-lite"/>
    </source>
</evidence>
<feature type="domain" description="Clp R" evidence="3">
    <location>
        <begin position="97"/>
        <end position="241"/>
    </location>
</feature>
<evidence type="ECO:0000259" key="3">
    <source>
        <dbReference type="PROSITE" id="PS51903"/>
    </source>
</evidence>
<evidence type="ECO:0000256" key="1">
    <source>
        <dbReference type="PROSITE-ProRule" id="PRU01251"/>
    </source>
</evidence>
<protein>
    <submittedName>
        <fullName evidence="4">Clp protease N-terminal domain-containing protein</fullName>
    </submittedName>
</protein>
<keyword evidence="1" id="KW-0677">Repeat</keyword>
<dbReference type="GO" id="GO:0006508">
    <property type="term" value="P:proteolysis"/>
    <property type="evidence" value="ECO:0007669"/>
    <property type="project" value="UniProtKB-KW"/>
</dbReference>
<dbReference type="Pfam" id="PF02861">
    <property type="entry name" value="Clp_N"/>
    <property type="match status" value="1"/>
</dbReference>
<organism evidence="4 5">
    <name type="scientific">Pseudonocardia benzenivorans</name>
    <dbReference type="NCBI Taxonomy" id="228005"/>
    <lineage>
        <taxon>Bacteria</taxon>
        <taxon>Bacillati</taxon>
        <taxon>Actinomycetota</taxon>
        <taxon>Actinomycetes</taxon>
        <taxon>Pseudonocardiales</taxon>
        <taxon>Pseudonocardiaceae</taxon>
        <taxon>Pseudonocardia</taxon>
    </lineage>
</organism>
<dbReference type="RefSeq" id="WP_346090355.1">
    <property type="nucleotide sequence ID" value="NZ_BAABKS010000008.1"/>
</dbReference>
<dbReference type="Proteomes" id="UP001597182">
    <property type="component" value="Unassembled WGS sequence"/>
</dbReference>
<dbReference type="PANTHER" id="PTHR47016">
    <property type="entry name" value="ATP-DEPENDENT CLP PROTEASE ATP-BINDING SUBUNIT CLPT1, CHLOROPLASTIC"/>
    <property type="match status" value="1"/>
</dbReference>
<evidence type="ECO:0000313" key="5">
    <source>
        <dbReference type="Proteomes" id="UP001597182"/>
    </source>
</evidence>
<accession>A0ABW3VH02</accession>
<keyword evidence="4" id="KW-0645">Protease</keyword>
<dbReference type="PANTHER" id="PTHR47016:SF5">
    <property type="entry name" value="CLP DOMAIN SUPERFAMILY PROTEIN"/>
    <property type="match status" value="1"/>
</dbReference>
<feature type="region of interest" description="Disordered" evidence="2">
    <location>
        <begin position="159"/>
        <end position="179"/>
    </location>
</feature>
<proteinExistence type="predicted"/>
<reference evidence="5" key="1">
    <citation type="journal article" date="2019" name="Int. J. Syst. Evol. Microbiol.">
        <title>The Global Catalogue of Microorganisms (GCM) 10K type strain sequencing project: providing services to taxonomists for standard genome sequencing and annotation.</title>
        <authorList>
            <consortium name="The Broad Institute Genomics Platform"/>
            <consortium name="The Broad Institute Genome Sequencing Center for Infectious Disease"/>
            <person name="Wu L."/>
            <person name="Ma J."/>
        </authorList>
    </citation>
    <scope>NUCLEOTIDE SEQUENCE [LARGE SCALE GENOMIC DNA]</scope>
    <source>
        <strain evidence="5">CCUG 49018</strain>
    </source>
</reference>